<feature type="domain" description="R13L1/DRL21-like LRR repeat region" evidence="1">
    <location>
        <begin position="3"/>
        <end position="39"/>
    </location>
</feature>
<evidence type="ECO:0000313" key="2">
    <source>
        <dbReference type="EMBL" id="OMO50857.1"/>
    </source>
</evidence>
<dbReference type="Gramene" id="OMO50857">
    <property type="protein sequence ID" value="OMO50857"/>
    <property type="gene ID" value="CCACVL1_30200"/>
</dbReference>
<keyword evidence="3" id="KW-1185">Reference proteome</keyword>
<proteinExistence type="predicted"/>
<comment type="caution">
    <text evidence="2">The sequence shown here is derived from an EMBL/GenBank/DDBJ whole genome shotgun (WGS) entry which is preliminary data.</text>
</comment>
<gene>
    <name evidence="2" type="ORF">CCACVL1_30200</name>
</gene>
<sequence>MGEYVLECLQPPQSLKRLSIKGYPGVCIPRWMRIRVASLNRAHEAHVSDACGRGAWAVAYEPHCY</sequence>
<evidence type="ECO:0000313" key="3">
    <source>
        <dbReference type="Proteomes" id="UP000188268"/>
    </source>
</evidence>
<evidence type="ECO:0000259" key="1">
    <source>
        <dbReference type="Pfam" id="PF25019"/>
    </source>
</evidence>
<dbReference type="Pfam" id="PF25019">
    <property type="entry name" value="LRR_R13L1-DRL21"/>
    <property type="match status" value="1"/>
</dbReference>
<reference evidence="2 3" key="1">
    <citation type="submission" date="2013-09" db="EMBL/GenBank/DDBJ databases">
        <title>Corchorus capsularis genome sequencing.</title>
        <authorList>
            <person name="Alam M."/>
            <person name="Haque M.S."/>
            <person name="Islam M.S."/>
            <person name="Emdad E.M."/>
            <person name="Islam M.M."/>
            <person name="Ahmed B."/>
            <person name="Halim A."/>
            <person name="Hossen Q.M.M."/>
            <person name="Hossain M.Z."/>
            <person name="Ahmed R."/>
            <person name="Khan M.M."/>
            <person name="Islam R."/>
            <person name="Rashid M.M."/>
            <person name="Khan S.A."/>
            <person name="Rahman M.S."/>
            <person name="Alam M."/>
        </authorList>
    </citation>
    <scope>NUCLEOTIDE SEQUENCE [LARGE SCALE GENOMIC DNA]</scope>
    <source>
        <strain evidence="3">cv. CVL-1</strain>
        <tissue evidence="2">Whole seedling</tissue>
    </source>
</reference>
<dbReference type="EMBL" id="AWWV01016018">
    <property type="protein sequence ID" value="OMO50857.1"/>
    <property type="molecule type" value="Genomic_DNA"/>
</dbReference>
<dbReference type="InterPro" id="IPR056789">
    <property type="entry name" value="LRR_R13L1-DRL21"/>
</dbReference>
<organism evidence="2 3">
    <name type="scientific">Corchorus capsularis</name>
    <name type="common">Jute</name>
    <dbReference type="NCBI Taxonomy" id="210143"/>
    <lineage>
        <taxon>Eukaryota</taxon>
        <taxon>Viridiplantae</taxon>
        <taxon>Streptophyta</taxon>
        <taxon>Embryophyta</taxon>
        <taxon>Tracheophyta</taxon>
        <taxon>Spermatophyta</taxon>
        <taxon>Magnoliopsida</taxon>
        <taxon>eudicotyledons</taxon>
        <taxon>Gunneridae</taxon>
        <taxon>Pentapetalae</taxon>
        <taxon>rosids</taxon>
        <taxon>malvids</taxon>
        <taxon>Malvales</taxon>
        <taxon>Malvaceae</taxon>
        <taxon>Grewioideae</taxon>
        <taxon>Apeibeae</taxon>
        <taxon>Corchorus</taxon>
    </lineage>
</organism>
<accession>A0A1R3FYD7</accession>
<protein>
    <recommendedName>
        <fullName evidence="1">R13L1/DRL21-like LRR repeat region domain-containing protein</fullName>
    </recommendedName>
</protein>
<dbReference type="AlphaFoldDB" id="A0A1R3FYD7"/>
<dbReference type="Proteomes" id="UP000188268">
    <property type="component" value="Unassembled WGS sequence"/>
</dbReference>
<name>A0A1R3FYD7_COCAP</name>